<dbReference type="Gene3D" id="3.40.1350.10">
    <property type="match status" value="1"/>
</dbReference>
<gene>
    <name evidence="1" type="ORF">GMD92_07270</name>
</gene>
<dbReference type="InterPro" id="IPR011856">
    <property type="entry name" value="tRNA_endonuc-like_dom_sf"/>
</dbReference>
<dbReference type="GO" id="GO:0003676">
    <property type="term" value="F:nucleic acid binding"/>
    <property type="evidence" value="ECO:0007669"/>
    <property type="project" value="InterPro"/>
</dbReference>
<dbReference type="RefSeq" id="WP_155151373.1">
    <property type="nucleotide sequence ID" value="NZ_WNCS01000001.1"/>
</dbReference>
<accession>A0AA43W2U8</accession>
<comment type="caution">
    <text evidence="1">The sequence shown here is derived from an EMBL/GenBank/DDBJ whole genome shotgun (WGS) entry which is preliminary data.</text>
</comment>
<dbReference type="InterPro" id="IPR011335">
    <property type="entry name" value="Restrct_endonuc-II-like"/>
</dbReference>
<sequence>MENKEVTMELILSVFKNYSDKKRIKEIKEAIISMLYPDNLLIDVKERDSVEKQVVELISKDKKLESESELIYSSGKYGKRKKKTVLLDPVNSEYIGTAGECAVISELLFSGYNANRMMIDDGVDIIAFKDNVYYYVQVKTTSIKDGRIYAQINLDRFNQYMPVQMRYVIVARYNDKGIDRNMFFSFTPQQIDEAIYNRCIKKGENSVSIKIRFNDKSGDPYLYDEKEKNCSWNWNRKDMLK</sequence>
<reference evidence="1 2" key="1">
    <citation type="journal article" date="2019" name="Nat. Med.">
        <title>A library of human gut bacterial isolates paired with longitudinal multiomics data enables mechanistic microbiome research.</title>
        <authorList>
            <person name="Poyet M."/>
            <person name="Groussin M."/>
            <person name="Gibbons S.M."/>
            <person name="Avila-Pacheco J."/>
            <person name="Jiang X."/>
            <person name="Kearney S.M."/>
            <person name="Perrotta A.R."/>
            <person name="Berdy B."/>
            <person name="Zhao S."/>
            <person name="Lieberman T.D."/>
            <person name="Swanson P.K."/>
            <person name="Smith M."/>
            <person name="Roesemann S."/>
            <person name="Alexander J.E."/>
            <person name="Rich S.A."/>
            <person name="Livny J."/>
            <person name="Vlamakis H."/>
            <person name="Clish C."/>
            <person name="Bullock K."/>
            <person name="Deik A."/>
            <person name="Scott J."/>
            <person name="Pierce K.A."/>
            <person name="Xavier R.J."/>
            <person name="Alm E.J."/>
        </authorList>
    </citation>
    <scope>NUCLEOTIDE SEQUENCE [LARGE SCALE GENOMIC DNA]</scope>
    <source>
        <strain evidence="1 2">BIOML-A16</strain>
    </source>
</reference>
<evidence type="ECO:0000313" key="2">
    <source>
        <dbReference type="Proteomes" id="UP000448908"/>
    </source>
</evidence>
<organism evidence="1 2">
    <name type="scientific">Parabacteroides merdae</name>
    <dbReference type="NCBI Taxonomy" id="46503"/>
    <lineage>
        <taxon>Bacteria</taxon>
        <taxon>Pseudomonadati</taxon>
        <taxon>Bacteroidota</taxon>
        <taxon>Bacteroidia</taxon>
        <taxon>Bacteroidales</taxon>
        <taxon>Tannerellaceae</taxon>
        <taxon>Parabacteroides</taxon>
    </lineage>
</organism>
<dbReference type="EMBL" id="WNDA01000009">
    <property type="protein sequence ID" value="MTU68881.1"/>
    <property type="molecule type" value="Genomic_DNA"/>
</dbReference>
<protein>
    <recommendedName>
        <fullName evidence="3">PD(D/E)XK endonuclease domain-containing protein</fullName>
    </recommendedName>
</protein>
<dbReference type="Proteomes" id="UP000448908">
    <property type="component" value="Unassembled WGS sequence"/>
</dbReference>
<evidence type="ECO:0008006" key="3">
    <source>
        <dbReference type="Google" id="ProtNLM"/>
    </source>
</evidence>
<name>A0AA43W2U8_9BACT</name>
<evidence type="ECO:0000313" key="1">
    <source>
        <dbReference type="EMBL" id="MTU68881.1"/>
    </source>
</evidence>
<dbReference type="AlphaFoldDB" id="A0AA43W2U8"/>
<dbReference type="SUPFAM" id="SSF52980">
    <property type="entry name" value="Restriction endonuclease-like"/>
    <property type="match status" value="1"/>
</dbReference>
<proteinExistence type="predicted"/>